<keyword evidence="3" id="KW-0328">Glycosyltransferase</keyword>
<evidence type="ECO:0000256" key="2">
    <source>
        <dbReference type="ARBA" id="ARBA00022475"/>
    </source>
</evidence>
<feature type="transmembrane region" description="Helical" evidence="8">
    <location>
        <begin position="414"/>
        <end position="434"/>
    </location>
</feature>
<feature type="transmembrane region" description="Helical" evidence="8">
    <location>
        <begin position="305"/>
        <end position="324"/>
    </location>
</feature>
<proteinExistence type="predicted"/>
<feature type="transmembrane region" description="Helical" evidence="8">
    <location>
        <begin position="360"/>
        <end position="381"/>
    </location>
</feature>
<evidence type="ECO:0000256" key="8">
    <source>
        <dbReference type="SAM" id="Phobius"/>
    </source>
</evidence>
<feature type="domain" description="Glycosyltransferase RgtA/B/C/D-like" evidence="9">
    <location>
        <begin position="61"/>
        <end position="218"/>
    </location>
</feature>
<keyword evidence="5 8" id="KW-0812">Transmembrane</keyword>
<keyword evidence="7 8" id="KW-0472">Membrane</keyword>
<comment type="subcellular location">
    <subcellularLocation>
        <location evidence="1">Cell membrane</location>
        <topology evidence="1">Multi-pass membrane protein</topology>
    </subcellularLocation>
</comment>
<reference evidence="10" key="1">
    <citation type="submission" date="2020-12" db="EMBL/GenBank/DDBJ databases">
        <title>Bacterial novel species Mucilaginibacter sp. SD-g isolated from soil.</title>
        <authorList>
            <person name="Jung H.-Y."/>
        </authorList>
    </citation>
    <scope>NUCLEOTIDE SEQUENCE</scope>
    <source>
        <strain evidence="10">SD-g</strain>
    </source>
</reference>
<dbReference type="GO" id="GO:0010041">
    <property type="term" value="P:response to iron(III) ion"/>
    <property type="evidence" value="ECO:0007669"/>
    <property type="project" value="TreeGrafter"/>
</dbReference>
<dbReference type="EMBL" id="JAEHFW010000001">
    <property type="protein sequence ID" value="MBK0377739.1"/>
    <property type="molecule type" value="Genomic_DNA"/>
</dbReference>
<dbReference type="PANTHER" id="PTHR33908:SF3">
    <property type="entry name" value="UNDECAPRENYL PHOSPHATE-ALPHA-4-AMINO-4-DEOXY-L-ARABINOSE ARABINOSYL TRANSFERASE"/>
    <property type="match status" value="1"/>
</dbReference>
<dbReference type="InterPro" id="IPR050297">
    <property type="entry name" value="LipidA_mod_glycosyltrf_83"/>
</dbReference>
<dbReference type="GO" id="GO:0009103">
    <property type="term" value="P:lipopolysaccharide biosynthetic process"/>
    <property type="evidence" value="ECO:0007669"/>
    <property type="project" value="UniProtKB-ARBA"/>
</dbReference>
<evidence type="ECO:0000259" key="9">
    <source>
        <dbReference type="Pfam" id="PF13231"/>
    </source>
</evidence>
<comment type="caution">
    <text evidence="10">The sequence shown here is derived from an EMBL/GenBank/DDBJ whole genome shotgun (WGS) entry which is preliminary data.</text>
</comment>
<feature type="transmembrane region" description="Helical" evidence="8">
    <location>
        <begin position="270"/>
        <end position="293"/>
    </location>
</feature>
<evidence type="ECO:0000313" key="11">
    <source>
        <dbReference type="Proteomes" id="UP000613193"/>
    </source>
</evidence>
<evidence type="ECO:0000256" key="3">
    <source>
        <dbReference type="ARBA" id="ARBA00022676"/>
    </source>
</evidence>
<feature type="transmembrane region" description="Helical" evidence="8">
    <location>
        <begin position="68"/>
        <end position="94"/>
    </location>
</feature>
<dbReference type="GO" id="GO:0016763">
    <property type="term" value="F:pentosyltransferase activity"/>
    <property type="evidence" value="ECO:0007669"/>
    <property type="project" value="TreeGrafter"/>
</dbReference>
<feature type="transmembrane region" description="Helical" evidence="8">
    <location>
        <begin position="106"/>
        <end position="125"/>
    </location>
</feature>
<protein>
    <submittedName>
        <fullName evidence="10">Glycosyltransferase family 39 protein</fullName>
    </submittedName>
</protein>
<dbReference type="Pfam" id="PF13231">
    <property type="entry name" value="PMT_2"/>
    <property type="match status" value="1"/>
</dbReference>
<dbReference type="GO" id="GO:0005886">
    <property type="term" value="C:plasma membrane"/>
    <property type="evidence" value="ECO:0007669"/>
    <property type="project" value="UniProtKB-SubCell"/>
</dbReference>
<evidence type="ECO:0000256" key="6">
    <source>
        <dbReference type="ARBA" id="ARBA00022989"/>
    </source>
</evidence>
<evidence type="ECO:0000313" key="10">
    <source>
        <dbReference type="EMBL" id="MBK0377739.1"/>
    </source>
</evidence>
<accession>A0A934UKW7</accession>
<keyword evidence="4" id="KW-0808">Transferase</keyword>
<feature type="transmembrane region" description="Helical" evidence="8">
    <location>
        <begin position="205"/>
        <end position="227"/>
    </location>
</feature>
<dbReference type="AlphaFoldDB" id="A0A934UKW7"/>
<dbReference type="Proteomes" id="UP000613193">
    <property type="component" value="Unassembled WGS sequence"/>
</dbReference>
<keyword evidence="11" id="KW-1185">Reference proteome</keyword>
<feature type="transmembrane region" description="Helical" evidence="8">
    <location>
        <begin position="161"/>
        <end position="185"/>
    </location>
</feature>
<keyword evidence="2" id="KW-1003">Cell membrane</keyword>
<name>A0A934UKW7_9SPHI</name>
<evidence type="ECO:0000256" key="4">
    <source>
        <dbReference type="ARBA" id="ARBA00022679"/>
    </source>
</evidence>
<feature type="transmembrane region" description="Helical" evidence="8">
    <location>
        <begin position="387"/>
        <end position="405"/>
    </location>
</feature>
<feature type="transmembrane region" description="Helical" evidence="8">
    <location>
        <begin position="7"/>
        <end position="25"/>
    </location>
</feature>
<evidence type="ECO:0000256" key="7">
    <source>
        <dbReference type="ARBA" id="ARBA00023136"/>
    </source>
</evidence>
<organism evidence="10 11">
    <name type="scientific">Mucilaginibacter segetis</name>
    <dbReference type="NCBI Taxonomy" id="2793071"/>
    <lineage>
        <taxon>Bacteria</taxon>
        <taxon>Pseudomonadati</taxon>
        <taxon>Bacteroidota</taxon>
        <taxon>Sphingobacteriia</taxon>
        <taxon>Sphingobacteriales</taxon>
        <taxon>Sphingobacteriaceae</taxon>
        <taxon>Mucilaginibacter</taxon>
    </lineage>
</organism>
<feature type="transmembrane region" description="Helical" evidence="8">
    <location>
        <begin position="330"/>
        <end position="348"/>
    </location>
</feature>
<evidence type="ECO:0000256" key="5">
    <source>
        <dbReference type="ARBA" id="ARBA00022692"/>
    </source>
</evidence>
<dbReference type="RefSeq" id="WP_200062920.1">
    <property type="nucleotide sequence ID" value="NZ_JAEHFW010000001.1"/>
</dbReference>
<sequence>MKYNVRPFYLLLFILAVTVNFSGIATDFFSDDPGLYASIAKNLIYKKDLLQLYTYNQDWLDKPHFPFWMVYASFKVFGISVWAYKLPALLFFLLSLVYTFLFTRKYYTTETAIIAVLILSTAQHVILSNTDVRAEPYLMALIIGSIYHVARLYERFSISQLLLAALLAACAIMTKGIFVIVAIYGGLLGQLLFERKFWSVFSVKWLSLFVLTALFTLPELYALYIQFDMHPEKVVFGHTGVSGIRWFLWDSQFGRFVNNGPIQQKSSGDVFFFLHTLLWAFLPWCLLFYFSVYKTIKNIVRKVKLPEYYTISGGMLLLVLFSLSRFQLPFYTNIIFPLFAIITAPYCIKQLSQSEGKLRDLAQIIFITLLPLVIIVVHFYLKPESSVFFITDCIVFGALMLVIWFKTKQRPQRVFLLSCCSVLFANFYLSIVFFRTVAAYNGQIAAAKYVNKHMSKPFKIYSLRESNNVFQFYCNRPVSYLPVNELRTFSSLQPTVFFATQQIVDNLKQQHTDFKIIHAFINYPQENVLPAFINKNTRAGTLNHVYLISK</sequence>
<keyword evidence="6 8" id="KW-1133">Transmembrane helix</keyword>
<evidence type="ECO:0000256" key="1">
    <source>
        <dbReference type="ARBA" id="ARBA00004651"/>
    </source>
</evidence>
<dbReference type="InterPro" id="IPR038731">
    <property type="entry name" value="RgtA/B/C-like"/>
</dbReference>
<dbReference type="PANTHER" id="PTHR33908">
    <property type="entry name" value="MANNOSYLTRANSFERASE YKCB-RELATED"/>
    <property type="match status" value="1"/>
</dbReference>
<gene>
    <name evidence="10" type="ORF">I5M19_00360</name>
</gene>